<reference evidence="2" key="1">
    <citation type="journal article" date="2019" name="Sci. Rep.">
        <title>Draft genome of Tanacetum cinerariifolium, the natural source of mosquito coil.</title>
        <authorList>
            <person name="Yamashiro T."/>
            <person name="Shiraishi A."/>
            <person name="Satake H."/>
            <person name="Nakayama K."/>
        </authorList>
    </citation>
    <scope>NUCLEOTIDE SEQUENCE</scope>
</reference>
<organism evidence="2">
    <name type="scientific">Tanacetum cinerariifolium</name>
    <name type="common">Dalmatian daisy</name>
    <name type="synonym">Chrysanthemum cinerariifolium</name>
    <dbReference type="NCBI Taxonomy" id="118510"/>
    <lineage>
        <taxon>Eukaryota</taxon>
        <taxon>Viridiplantae</taxon>
        <taxon>Streptophyta</taxon>
        <taxon>Embryophyta</taxon>
        <taxon>Tracheophyta</taxon>
        <taxon>Spermatophyta</taxon>
        <taxon>Magnoliopsida</taxon>
        <taxon>eudicotyledons</taxon>
        <taxon>Gunneridae</taxon>
        <taxon>Pentapetalae</taxon>
        <taxon>asterids</taxon>
        <taxon>campanulids</taxon>
        <taxon>Asterales</taxon>
        <taxon>Asteraceae</taxon>
        <taxon>Asteroideae</taxon>
        <taxon>Anthemideae</taxon>
        <taxon>Anthemidinae</taxon>
        <taxon>Tanacetum</taxon>
    </lineage>
</organism>
<name>A0A6L2M270_TANCI</name>
<feature type="compositionally biased region" description="Polar residues" evidence="1">
    <location>
        <begin position="32"/>
        <end position="41"/>
    </location>
</feature>
<comment type="caution">
    <text evidence="2">The sequence shown here is derived from an EMBL/GenBank/DDBJ whole genome shotgun (WGS) entry which is preliminary data.</text>
</comment>
<gene>
    <name evidence="2" type="ORF">Tci_040094</name>
</gene>
<sequence>MSGTVPPIPPPLGTNTDNPTIPNRTDPIPVDITNNTATTNDSDLDVKEDTRSSSKFLADLNVEFRHKALLSNQKRYYKSFRRVGSAKKPIEKTKETCFACGKLVPSKDEGVTKVKAFIAITEEEPSVGKNDAKSGQWVIITMKKVQRIFFMIDGDERGHVLDYSHVDLHYVKDQSKNLLSMFNSLNQELSSSNVLTLANVSLTLTVSEEIRKVPEKRSAVKAPKEKAQTMSPSASDPIHVKKANSSTKKLLLNLMEELVEDLRIADDQVSSIIEPISNVEPSPTIISPSAKVFINPHGLQDRWSTKKHIELVNILGELQDEVTTRSKIRDSKATSVHECLYVNFLSEIKPKKLIEALKEEGWMIAMQEELNQFERNKV</sequence>
<evidence type="ECO:0000313" key="2">
    <source>
        <dbReference type="EMBL" id="GEU68116.1"/>
    </source>
</evidence>
<evidence type="ECO:0000256" key="1">
    <source>
        <dbReference type="SAM" id="MobiDB-lite"/>
    </source>
</evidence>
<accession>A0A6L2M270</accession>
<dbReference type="AlphaFoldDB" id="A0A6L2M270"/>
<feature type="compositionally biased region" description="Basic and acidic residues" evidence="1">
    <location>
        <begin position="217"/>
        <end position="227"/>
    </location>
</feature>
<proteinExistence type="predicted"/>
<feature type="region of interest" description="Disordered" evidence="1">
    <location>
        <begin position="1"/>
        <end position="46"/>
    </location>
</feature>
<feature type="compositionally biased region" description="Polar residues" evidence="1">
    <location>
        <begin position="13"/>
        <end position="23"/>
    </location>
</feature>
<dbReference type="EMBL" id="BKCJ010005688">
    <property type="protein sequence ID" value="GEU68116.1"/>
    <property type="molecule type" value="Genomic_DNA"/>
</dbReference>
<feature type="compositionally biased region" description="Pro residues" evidence="1">
    <location>
        <begin position="1"/>
        <end position="12"/>
    </location>
</feature>
<evidence type="ECO:0008006" key="3">
    <source>
        <dbReference type="Google" id="ProtNLM"/>
    </source>
</evidence>
<protein>
    <recommendedName>
        <fullName evidence="3">Retrovirus-related Pol polyprotein from transposon TNT 1-94</fullName>
    </recommendedName>
</protein>
<feature type="region of interest" description="Disordered" evidence="1">
    <location>
        <begin position="217"/>
        <end position="239"/>
    </location>
</feature>